<accession>A0A6B0TU95</accession>
<evidence type="ECO:0000256" key="1">
    <source>
        <dbReference type="ARBA" id="ARBA00004651"/>
    </source>
</evidence>
<keyword evidence="6 7" id="KW-0472">Membrane</keyword>
<dbReference type="PANTHER" id="PTHR30347">
    <property type="entry name" value="POTASSIUM CHANNEL RELATED"/>
    <property type="match status" value="1"/>
</dbReference>
<reference evidence="10 11" key="1">
    <citation type="submission" date="2019-12" db="EMBL/GenBank/DDBJ databases">
        <title>Strain KN286 was isolated from seawater, which was collected from Caroline Seamount in the tropical western Pacific.</title>
        <authorList>
            <person name="Wang Q."/>
        </authorList>
    </citation>
    <scope>NUCLEOTIDE SEQUENCE [LARGE SCALE GENOMIC DNA]</scope>
    <source>
        <strain evidence="10 11">KN286</strain>
    </source>
</reference>
<evidence type="ECO:0000313" key="11">
    <source>
        <dbReference type="Proteomes" id="UP000436016"/>
    </source>
</evidence>
<dbReference type="InterPro" id="IPR011014">
    <property type="entry name" value="MscS_channel_TM-2"/>
</dbReference>
<gene>
    <name evidence="10" type="ORF">GSH16_03665</name>
</gene>
<dbReference type="Gene3D" id="1.10.287.1260">
    <property type="match status" value="1"/>
</dbReference>
<feature type="transmembrane region" description="Helical" evidence="7">
    <location>
        <begin position="139"/>
        <end position="163"/>
    </location>
</feature>
<evidence type="ECO:0000256" key="7">
    <source>
        <dbReference type="SAM" id="Phobius"/>
    </source>
</evidence>
<proteinExistence type="inferred from homology"/>
<keyword evidence="4 7" id="KW-0812">Transmembrane</keyword>
<name>A0A6B0TU95_9RHOB</name>
<dbReference type="InterPro" id="IPR011066">
    <property type="entry name" value="MscS_channel_C_sf"/>
</dbReference>
<comment type="caution">
    <text evidence="10">The sequence shown here is derived from an EMBL/GenBank/DDBJ whole genome shotgun (WGS) entry which is preliminary data.</text>
</comment>
<feature type="transmembrane region" description="Helical" evidence="7">
    <location>
        <begin position="184"/>
        <end position="203"/>
    </location>
</feature>
<evidence type="ECO:0000256" key="3">
    <source>
        <dbReference type="ARBA" id="ARBA00022475"/>
    </source>
</evidence>
<evidence type="ECO:0000259" key="8">
    <source>
        <dbReference type="Pfam" id="PF00924"/>
    </source>
</evidence>
<dbReference type="InterPro" id="IPR010920">
    <property type="entry name" value="LSM_dom_sf"/>
</dbReference>
<sequence>MLLGCHAVAHLLAGWLSPKADAWMRSLKGMRPAQLRFLLVFARRLRMIFFVILVWILAAIMLEVTWPSRSYLIVLVANLTTAWLVIAIASRLIRNRLLRKVVQWTALIVATIAILNLRGEIEMLLDSISFSFGSVRLTALLVLQGIVTLALLMLLANWLSKLVHRRLQGVGDMSPSMKVLTEKLVALALYVTAFFIAMGAIGFDLTTLTFLSGAVALGIGLGLQKVVSNLLSGLILLVDKSIKPGDVISLGETFGWISSLGARYVSVVTRDGREFLIPNEDLITGQVVNWTHSDDNVRLDIYFGVSYASDPHQVRVLAREAAATVGRVVSRPAPVCHIVGFGDSSIDFILRFWIRDPAQGLTNVRGDVYLALWDALKRDGVEIPFPRRDVHVFPEGAQAQPSGIVD</sequence>
<feature type="transmembrane region" description="Helical" evidence="7">
    <location>
        <begin position="45"/>
        <end position="64"/>
    </location>
</feature>
<dbReference type="Pfam" id="PF21082">
    <property type="entry name" value="MS_channel_3rd"/>
    <property type="match status" value="1"/>
</dbReference>
<dbReference type="PANTHER" id="PTHR30347:SF1">
    <property type="entry name" value="MECHANOSENSITIVE CHANNEL MSCK"/>
    <property type="match status" value="1"/>
</dbReference>
<dbReference type="AlphaFoldDB" id="A0A6B0TU95"/>
<evidence type="ECO:0000256" key="2">
    <source>
        <dbReference type="ARBA" id="ARBA00008017"/>
    </source>
</evidence>
<evidence type="ECO:0000256" key="4">
    <source>
        <dbReference type="ARBA" id="ARBA00022692"/>
    </source>
</evidence>
<comment type="similarity">
    <text evidence="2">Belongs to the MscS (TC 1.A.23) family.</text>
</comment>
<dbReference type="InterPro" id="IPR006685">
    <property type="entry name" value="MscS_channel_2nd"/>
</dbReference>
<dbReference type="GO" id="GO:0008381">
    <property type="term" value="F:mechanosensitive monoatomic ion channel activity"/>
    <property type="evidence" value="ECO:0007669"/>
    <property type="project" value="UniProtKB-ARBA"/>
</dbReference>
<dbReference type="InterPro" id="IPR052702">
    <property type="entry name" value="MscS-like_channel"/>
</dbReference>
<dbReference type="SUPFAM" id="SSF82861">
    <property type="entry name" value="Mechanosensitive channel protein MscS (YggB), transmembrane region"/>
    <property type="match status" value="1"/>
</dbReference>
<evidence type="ECO:0000259" key="9">
    <source>
        <dbReference type="Pfam" id="PF21082"/>
    </source>
</evidence>
<dbReference type="Gene3D" id="2.30.30.60">
    <property type="match status" value="1"/>
</dbReference>
<protein>
    <submittedName>
        <fullName evidence="10">Mechanosensitive ion channel</fullName>
    </submittedName>
</protein>
<organism evidence="10 11">
    <name type="scientific">Oceanomicrobium pacificus</name>
    <dbReference type="NCBI Taxonomy" id="2692916"/>
    <lineage>
        <taxon>Bacteria</taxon>
        <taxon>Pseudomonadati</taxon>
        <taxon>Pseudomonadota</taxon>
        <taxon>Alphaproteobacteria</taxon>
        <taxon>Rhodobacterales</taxon>
        <taxon>Paracoccaceae</taxon>
        <taxon>Oceanomicrobium</taxon>
    </lineage>
</organism>
<evidence type="ECO:0000313" key="10">
    <source>
        <dbReference type="EMBL" id="MXU64533.1"/>
    </source>
</evidence>
<feature type="domain" description="Mechanosensitive ion channel MscS" evidence="8">
    <location>
        <begin position="226"/>
        <end position="292"/>
    </location>
</feature>
<feature type="transmembrane region" description="Helical" evidence="7">
    <location>
        <begin position="215"/>
        <end position="238"/>
    </location>
</feature>
<evidence type="ECO:0000256" key="5">
    <source>
        <dbReference type="ARBA" id="ARBA00022989"/>
    </source>
</evidence>
<dbReference type="Gene3D" id="3.30.70.100">
    <property type="match status" value="1"/>
</dbReference>
<dbReference type="Pfam" id="PF00924">
    <property type="entry name" value="MS_channel_2nd"/>
    <property type="match status" value="1"/>
</dbReference>
<dbReference type="Proteomes" id="UP000436016">
    <property type="component" value="Unassembled WGS sequence"/>
</dbReference>
<keyword evidence="5 7" id="KW-1133">Transmembrane helix</keyword>
<dbReference type="InterPro" id="IPR049278">
    <property type="entry name" value="MS_channel_C"/>
</dbReference>
<feature type="domain" description="Mechanosensitive ion channel MscS C-terminal" evidence="9">
    <location>
        <begin position="300"/>
        <end position="383"/>
    </location>
</feature>
<keyword evidence="3" id="KW-1003">Cell membrane</keyword>
<dbReference type="EMBL" id="WUWG01000001">
    <property type="protein sequence ID" value="MXU64533.1"/>
    <property type="molecule type" value="Genomic_DNA"/>
</dbReference>
<keyword evidence="11" id="KW-1185">Reference proteome</keyword>
<dbReference type="GO" id="GO:0005886">
    <property type="term" value="C:plasma membrane"/>
    <property type="evidence" value="ECO:0007669"/>
    <property type="project" value="UniProtKB-SubCell"/>
</dbReference>
<evidence type="ECO:0000256" key="6">
    <source>
        <dbReference type="ARBA" id="ARBA00023136"/>
    </source>
</evidence>
<comment type="subcellular location">
    <subcellularLocation>
        <location evidence="1">Cell membrane</location>
        <topology evidence="1">Multi-pass membrane protein</topology>
    </subcellularLocation>
</comment>
<dbReference type="SUPFAM" id="SSF82689">
    <property type="entry name" value="Mechanosensitive channel protein MscS (YggB), C-terminal domain"/>
    <property type="match status" value="1"/>
</dbReference>
<feature type="transmembrane region" description="Helical" evidence="7">
    <location>
        <begin position="101"/>
        <end position="119"/>
    </location>
</feature>
<dbReference type="SUPFAM" id="SSF50182">
    <property type="entry name" value="Sm-like ribonucleoproteins"/>
    <property type="match status" value="1"/>
</dbReference>
<dbReference type="InterPro" id="IPR023408">
    <property type="entry name" value="MscS_beta-dom_sf"/>
</dbReference>
<feature type="transmembrane region" description="Helical" evidence="7">
    <location>
        <begin position="70"/>
        <end position="89"/>
    </location>
</feature>